<proteinExistence type="predicted"/>
<sequence>MNAAPRRPARNALPPLRRVNRAHARRPSAALPTPPDDAFPSGCAMFPSTSGLFLDPRSADEPPRVPQEDIGLASPSDTYPQMTLAEKVREANHAVVHQWGRFLVGAVIAELFDRSAWGPLQQHAPRAISAMDLPTHFCISPADELLCPSDDPMRVIVVVSPAGVILDTGVFDMDGPLFYKGLVVDNHYAPA</sequence>
<feature type="compositionally biased region" description="Basic and acidic residues" evidence="1">
    <location>
        <begin position="57"/>
        <end position="67"/>
    </location>
</feature>
<gene>
    <name evidence="2" type="ORF">H4R18_004203</name>
</gene>
<feature type="region of interest" description="Disordered" evidence="1">
    <location>
        <begin position="57"/>
        <end position="78"/>
    </location>
</feature>
<dbReference type="Proteomes" id="UP001140217">
    <property type="component" value="Unassembled WGS sequence"/>
</dbReference>
<keyword evidence="3" id="KW-1185">Reference proteome</keyword>
<feature type="compositionally biased region" description="Low complexity" evidence="1">
    <location>
        <begin position="1"/>
        <end position="17"/>
    </location>
</feature>
<evidence type="ECO:0000313" key="2">
    <source>
        <dbReference type="EMBL" id="KAJ2779104.1"/>
    </source>
</evidence>
<evidence type="ECO:0000313" key="3">
    <source>
        <dbReference type="Proteomes" id="UP001140217"/>
    </source>
</evidence>
<name>A0A9W8HCB7_9FUNG</name>
<feature type="region of interest" description="Disordered" evidence="1">
    <location>
        <begin position="1"/>
        <end position="42"/>
    </location>
</feature>
<dbReference type="OrthoDB" id="5512916at2759"/>
<dbReference type="AlphaFoldDB" id="A0A9W8HCB7"/>
<organism evidence="2 3">
    <name type="scientific">Coemansia javaensis</name>
    <dbReference type="NCBI Taxonomy" id="2761396"/>
    <lineage>
        <taxon>Eukaryota</taxon>
        <taxon>Fungi</taxon>
        <taxon>Fungi incertae sedis</taxon>
        <taxon>Zoopagomycota</taxon>
        <taxon>Kickxellomycotina</taxon>
        <taxon>Kickxellomycetes</taxon>
        <taxon>Kickxellales</taxon>
        <taxon>Kickxellaceae</taxon>
        <taxon>Coemansia</taxon>
    </lineage>
</organism>
<accession>A0A9W8HCB7</accession>
<reference evidence="2" key="1">
    <citation type="submission" date="2022-07" db="EMBL/GenBank/DDBJ databases">
        <title>Phylogenomic reconstructions and comparative analyses of Kickxellomycotina fungi.</title>
        <authorList>
            <person name="Reynolds N.K."/>
            <person name="Stajich J.E."/>
            <person name="Barry K."/>
            <person name="Grigoriev I.V."/>
            <person name="Crous P."/>
            <person name="Smith M.E."/>
        </authorList>
    </citation>
    <scope>NUCLEOTIDE SEQUENCE</scope>
    <source>
        <strain evidence="2">NBRC 105414</strain>
    </source>
</reference>
<evidence type="ECO:0000256" key="1">
    <source>
        <dbReference type="SAM" id="MobiDB-lite"/>
    </source>
</evidence>
<protein>
    <submittedName>
        <fullName evidence="2">Uncharacterized protein</fullName>
    </submittedName>
</protein>
<dbReference type="EMBL" id="JANBUL010000193">
    <property type="protein sequence ID" value="KAJ2779104.1"/>
    <property type="molecule type" value="Genomic_DNA"/>
</dbReference>
<comment type="caution">
    <text evidence="2">The sequence shown here is derived from an EMBL/GenBank/DDBJ whole genome shotgun (WGS) entry which is preliminary data.</text>
</comment>